<protein>
    <submittedName>
        <fullName evidence="1">Uncharacterized protein</fullName>
    </submittedName>
</protein>
<accession>A0ACC0EKR0</accession>
<reference evidence="1 2" key="3">
    <citation type="journal article" date="2022" name="Microbiol. Spectr.">
        <title>Folding features and dynamics of 3D genome architecture in plant fungal pathogens.</title>
        <authorList>
            <person name="Xia C."/>
        </authorList>
    </citation>
    <scope>NUCLEOTIDE SEQUENCE [LARGE SCALE GENOMIC DNA]</scope>
    <source>
        <strain evidence="1 2">93-210</strain>
    </source>
</reference>
<evidence type="ECO:0000313" key="1">
    <source>
        <dbReference type="EMBL" id="KAI7955203.1"/>
    </source>
</evidence>
<keyword evidence="2" id="KW-1185">Reference proteome</keyword>
<name>A0ACC0EKR0_9BASI</name>
<evidence type="ECO:0000313" key="2">
    <source>
        <dbReference type="Proteomes" id="UP001060170"/>
    </source>
</evidence>
<comment type="caution">
    <text evidence="1">The sequence shown here is derived from an EMBL/GenBank/DDBJ whole genome shotgun (WGS) entry which is preliminary data.</text>
</comment>
<gene>
    <name evidence="1" type="ORF">MJO28_005603</name>
</gene>
<dbReference type="Proteomes" id="UP001060170">
    <property type="component" value="Chromosome 5"/>
</dbReference>
<organism evidence="1 2">
    <name type="scientific">Puccinia striiformis f. sp. tritici</name>
    <dbReference type="NCBI Taxonomy" id="168172"/>
    <lineage>
        <taxon>Eukaryota</taxon>
        <taxon>Fungi</taxon>
        <taxon>Dikarya</taxon>
        <taxon>Basidiomycota</taxon>
        <taxon>Pucciniomycotina</taxon>
        <taxon>Pucciniomycetes</taxon>
        <taxon>Pucciniales</taxon>
        <taxon>Pucciniaceae</taxon>
        <taxon>Puccinia</taxon>
    </lineage>
</organism>
<reference evidence="2" key="2">
    <citation type="journal article" date="2018" name="Mol. Plant Microbe Interact.">
        <title>Genome sequence resources for the wheat stripe rust pathogen (Puccinia striiformis f. sp. tritici) and the barley stripe rust pathogen (Puccinia striiformis f. sp. hordei).</title>
        <authorList>
            <person name="Xia C."/>
            <person name="Wang M."/>
            <person name="Yin C."/>
            <person name="Cornejo O.E."/>
            <person name="Hulbert S.H."/>
            <person name="Chen X."/>
        </authorList>
    </citation>
    <scope>NUCLEOTIDE SEQUENCE [LARGE SCALE GENOMIC DNA]</scope>
    <source>
        <strain evidence="2">93-210</strain>
    </source>
</reference>
<dbReference type="EMBL" id="CM045869">
    <property type="protein sequence ID" value="KAI7955203.1"/>
    <property type="molecule type" value="Genomic_DNA"/>
</dbReference>
<reference evidence="2" key="1">
    <citation type="journal article" date="2018" name="BMC Genomics">
        <title>Genomic insights into host adaptation between the wheat stripe rust pathogen (Puccinia striiformis f. sp. tritici) and the barley stripe rust pathogen (Puccinia striiformis f. sp. hordei).</title>
        <authorList>
            <person name="Xia C."/>
            <person name="Wang M."/>
            <person name="Yin C."/>
            <person name="Cornejo O.E."/>
            <person name="Hulbert S.H."/>
            <person name="Chen X."/>
        </authorList>
    </citation>
    <scope>NUCLEOTIDE SEQUENCE [LARGE SCALE GENOMIC DNA]</scope>
    <source>
        <strain evidence="2">93-210</strain>
    </source>
</reference>
<sequence>MESSYKEEKEGFVSGGEGCSGSEILGLLTNFLLSYLLHRSLEENYLQRVSSAILRLGIEFMSLVLPLLAITTVLSERLWISNLVLGVLIIVSSSTTSLKTQVKPRANLTDQLSPKGSPSQPIRPTLRQFHQPFLTVYRAQLILLTALSILAVDFKIFPRKFAKTESWGISLMDAGVGCFVFSLGLISALPILNRTSSIKPQPLWLDLWTSTRKTIPLLILGLIRILFVKTVDYPEHVSEYGVHWNFFFTLSILPLTGVFVRKWYESSGMNISIIGILVAMTHQCVLSFLGVQEYVLSSSTERTTFVSANREGLASLMGYVVIYVLGLSTGTYVLPPSPDHLDRKQNSGASLKRQTGKALVVYSSWTIVWWTLFLFCKVFIEPTSRRLANPTYCFWIAGVNLTLITGHSLISEVLIPHTTSKLSSNFPEEERVPITFEIINQNSLAIFLFANLLTGIINLSVHSMYINPVPAFSILLLYLACIVAFAYLIRNLKISL</sequence>
<proteinExistence type="predicted"/>